<evidence type="ECO:0000313" key="9">
    <source>
        <dbReference type="EMBL" id="MDY0874324.1"/>
    </source>
</evidence>
<dbReference type="PANTHER" id="PTHR10491">
    <property type="entry name" value="DTDP-4-DEHYDRORHAMNOSE REDUCTASE"/>
    <property type="match status" value="1"/>
</dbReference>
<evidence type="ECO:0000259" key="8">
    <source>
        <dbReference type="Pfam" id="PF04321"/>
    </source>
</evidence>
<reference evidence="9 10" key="1">
    <citation type="journal article" date="2013" name="Antonie Van Leeuwenhoek">
        <title>Dongia rigui sp. nov., isolated from freshwater of a large wetland in Korea.</title>
        <authorList>
            <person name="Baik K.S."/>
            <person name="Hwang Y.M."/>
            <person name="Choi J.S."/>
            <person name="Kwon J."/>
            <person name="Seong C.N."/>
        </authorList>
    </citation>
    <scope>NUCLEOTIDE SEQUENCE [LARGE SCALE GENOMIC DNA]</scope>
    <source>
        <strain evidence="9 10">04SU4-P</strain>
    </source>
</reference>
<evidence type="ECO:0000256" key="1">
    <source>
        <dbReference type="ARBA" id="ARBA00004781"/>
    </source>
</evidence>
<comment type="caution">
    <text evidence="9">The sequence shown here is derived from an EMBL/GenBank/DDBJ whole genome shotgun (WGS) entry which is preliminary data.</text>
</comment>
<dbReference type="PANTHER" id="PTHR10491:SF4">
    <property type="entry name" value="METHIONINE ADENOSYLTRANSFERASE 2 SUBUNIT BETA"/>
    <property type="match status" value="1"/>
</dbReference>
<dbReference type="InterPro" id="IPR029903">
    <property type="entry name" value="RmlD-like-bd"/>
</dbReference>
<feature type="region of interest" description="Disordered" evidence="7">
    <location>
        <begin position="311"/>
        <end position="339"/>
    </location>
</feature>
<feature type="domain" description="RmlD-like substrate binding" evidence="8">
    <location>
        <begin position="7"/>
        <end position="292"/>
    </location>
</feature>
<dbReference type="Proteomes" id="UP001271769">
    <property type="component" value="Unassembled WGS sequence"/>
</dbReference>
<proteinExistence type="inferred from homology"/>
<evidence type="ECO:0000256" key="5">
    <source>
        <dbReference type="ARBA" id="ARBA00048200"/>
    </source>
</evidence>
<comment type="function">
    <text evidence="6">Catalyzes the reduction of dTDP-6-deoxy-L-lyxo-4-hexulose to yield dTDP-L-rhamnose.</text>
</comment>
<sequence length="339" mass="37673">MQDRKLVLIAGRNAVLAQELHEMIWPAGFETRMLTGHELGILDIERLRRNLENLSPVLIINTIGYASPDGAEQHRTLIQARSHWSVGDLAEVAGALDIPLLHLSSDQVFAGDKFAAYLETDTPDAISVFGQAQAAGEAEVAAHCRHFAILRTGWLFGAKGHNMLKTMLSLGRRGGRVHVPNDHIAGPTPVRELCGAMRRIGIALINREFENGTTLHFTGAPVATWFEFAAHALRRAAPYQAAPELIPITPNRFGVTGAAARRTELDCSRTRHLLQLEQPDWHRALDDCVEEICLAEQRNVDVSAQYQLDPLPYRPMAPEDRRRGTLPYGVRMDRRQAGR</sequence>
<evidence type="ECO:0000256" key="7">
    <source>
        <dbReference type="SAM" id="MobiDB-lite"/>
    </source>
</evidence>
<dbReference type="Gene3D" id="3.40.50.720">
    <property type="entry name" value="NAD(P)-binding Rossmann-like Domain"/>
    <property type="match status" value="1"/>
</dbReference>
<dbReference type="SUPFAM" id="SSF51735">
    <property type="entry name" value="NAD(P)-binding Rossmann-fold domains"/>
    <property type="match status" value="1"/>
</dbReference>
<dbReference type="EMBL" id="JAXCLX010000004">
    <property type="protein sequence ID" value="MDY0874324.1"/>
    <property type="molecule type" value="Genomic_DNA"/>
</dbReference>
<evidence type="ECO:0000313" key="10">
    <source>
        <dbReference type="Proteomes" id="UP001271769"/>
    </source>
</evidence>
<evidence type="ECO:0000256" key="2">
    <source>
        <dbReference type="ARBA" id="ARBA00010944"/>
    </source>
</evidence>
<protein>
    <recommendedName>
        <fullName evidence="4 6">dTDP-4-dehydrorhamnose reductase</fullName>
        <ecNumber evidence="3 6">1.1.1.133</ecNumber>
    </recommendedName>
</protein>
<dbReference type="Pfam" id="PF04321">
    <property type="entry name" value="RmlD_sub_bind"/>
    <property type="match status" value="1"/>
</dbReference>
<evidence type="ECO:0000256" key="6">
    <source>
        <dbReference type="RuleBase" id="RU364082"/>
    </source>
</evidence>
<keyword evidence="10" id="KW-1185">Reference proteome</keyword>
<comment type="catalytic activity">
    <reaction evidence="5 6">
        <text>dTDP-beta-L-rhamnose + NADP(+) = dTDP-4-dehydro-beta-L-rhamnose + NADPH + H(+)</text>
        <dbReference type="Rhea" id="RHEA:21796"/>
        <dbReference type="ChEBI" id="CHEBI:15378"/>
        <dbReference type="ChEBI" id="CHEBI:57510"/>
        <dbReference type="ChEBI" id="CHEBI:57783"/>
        <dbReference type="ChEBI" id="CHEBI:58349"/>
        <dbReference type="ChEBI" id="CHEBI:62830"/>
        <dbReference type="EC" id="1.1.1.133"/>
    </reaction>
</comment>
<keyword evidence="6" id="KW-0521">NADP</keyword>
<keyword evidence="6" id="KW-0560">Oxidoreductase</keyword>
<accession>A0ABU5E558</accession>
<comment type="similarity">
    <text evidence="2 6">Belongs to the dTDP-4-dehydrorhamnose reductase family.</text>
</comment>
<comment type="cofactor">
    <cofactor evidence="6">
        <name>Mg(2+)</name>
        <dbReference type="ChEBI" id="CHEBI:18420"/>
    </cofactor>
    <text evidence="6">Binds 1 Mg(2+) ion per monomer.</text>
</comment>
<comment type="pathway">
    <text evidence="1 6">Carbohydrate biosynthesis; dTDP-L-rhamnose biosynthesis.</text>
</comment>
<organism evidence="9 10">
    <name type="scientific">Dongia rigui</name>
    <dbReference type="NCBI Taxonomy" id="940149"/>
    <lineage>
        <taxon>Bacteria</taxon>
        <taxon>Pseudomonadati</taxon>
        <taxon>Pseudomonadota</taxon>
        <taxon>Alphaproteobacteria</taxon>
        <taxon>Rhodospirillales</taxon>
        <taxon>Dongiaceae</taxon>
        <taxon>Dongia</taxon>
    </lineage>
</organism>
<name>A0ABU5E558_9PROT</name>
<gene>
    <name evidence="9" type="ORF">SMD31_20460</name>
</gene>
<dbReference type="InterPro" id="IPR036291">
    <property type="entry name" value="NAD(P)-bd_dom_sf"/>
</dbReference>
<dbReference type="EC" id="1.1.1.133" evidence="3 6"/>
<dbReference type="Gene3D" id="3.90.25.10">
    <property type="entry name" value="UDP-galactose 4-epimerase, domain 1"/>
    <property type="match status" value="1"/>
</dbReference>
<evidence type="ECO:0000256" key="3">
    <source>
        <dbReference type="ARBA" id="ARBA00012929"/>
    </source>
</evidence>
<dbReference type="RefSeq" id="WP_320502791.1">
    <property type="nucleotide sequence ID" value="NZ_JAXCLX010000004.1"/>
</dbReference>
<dbReference type="InterPro" id="IPR005913">
    <property type="entry name" value="dTDP_dehydrorham_reduct"/>
</dbReference>
<evidence type="ECO:0000256" key="4">
    <source>
        <dbReference type="ARBA" id="ARBA00017099"/>
    </source>
</evidence>